<protein>
    <recommendedName>
        <fullName evidence="7">Ubiquitin-protein ligase E3A N-terminal zinc-binding domain-containing protein</fullName>
    </recommendedName>
</protein>
<dbReference type="Pfam" id="PF03152">
    <property type="entry name" value="UFD1_N1"/>
    <property type="match status" value="1"/>
</dbReference>
<feature type="domain" description="Ubiquitin fusion degradation protein UFD1 N-terminal subdomain 1" evidence="3">
    <location>
        <begin position="46"/>
        <end position="127"/>
    </location>
</feature>
<sequence length="750" mass="86261">MFSYIHTETEKEAEATRKRIKQVFYLGLAHCTLPKMPLTFHLQPQEAKSLPSYSDKALLPSSILSKIVDTYDTLPRPLIFKAISPSLDNLTKTKTTYIGVREFTLDEDTIGLPRTIYDKLQISDDDEDDDTISIELMESIPKCTLLKLKPRYFYSEVPNWKFFLEDKLVKSYTILTEGEVLFIEHNGLRIELTVEKMNAKVCSIVDTDVVLEVVPLDNMTAAQQLEFNKQEEAEVEISSSSSIVVDNLKPLLGNVPEKARVFKLDITKFKGDNPIVVALHNLETSDDLFESLVNIDLVCGLDRFVGLEDFSYTTMKDDFDLQGKEDVKSKQIAVDLNSDLIKNKLAKKSNEDDTILDKYIYLVPFCWEKPTSVVLSIIQDNEDAKPSPGNNSSVDTKQCYNCMKYIAKSKFSLHEAFCLRNIKKCICGQTFLKEIPLTHWHCPHDDDTYGNGQLMRFKHERLDHHIYQCCGTQFKNFIEMVTTHKATVCQLKLHECKFCHLVLPQGETTYKDRFENLTNHENTCGNRTTECYLCNQVLRLKDLPKHLGMHELEKKEKVSLHKSNFLKCCNVNCMKLLDIHNLNELKLCGVCYGPLYMTQDDPTKIKLQGRIERRYVMQLSRGCGNLWCDNEYCLTAQKNGSIGKMTMKEKLEMVQNLLTNINVPVLPINKALHQQESCNTFWFCVSQTVLMKKVLIEMLISECEYDMEIIYKAANECSSNEEDIRMWLRLHGVRVKLTEDDHFLSGAKIT</sequence>
<evidence type="ECO:0000259" key="3">
    <source>
        <dbReference type="Pfam" id="PF03152"/>
    </source>
</evidence>
<feature type="domain" description="Ubiquitin-protein ligase E3A N-terminal zinc-binding" evidence="4">
    <location>
        <begin position="613"/>
        <end position="640"/>
    </location>
</feature>
<evidence type="ECO:0000256" key="1">
    <source>
        <dbReference type="ARBA" id="ARBA00006043"/>
    </source>
</evidence>
<evidence type="ECO:0000313" key="5">
    <source>
        <dbReference type="EMBL" id="KAG7194469.1"/>
    </source>
</evidence>
<evidence type="ECO:0008006" key="7">
    <source>
        <dbReference type="Google" id="ProtNLM"/>
    </source>
</evidence>
<dbReference type="Pfam" id="PF23580">
    <property type="entry name" value="Znf_XAF1_N"/>
    <property type="match status" value="1"/>
</dbReference>
<dbReference type="PANTHER" id="PTHR12555">
    <property type="entry name" value="UBIQUITIN FUSION DEGRADATON PROTEIN 1"/>
    <property type="match status" value="1"/>
</dbReference>
<dbReference type="OrthoDB" id="193703at2759"/>
<dbReference type="GO" id="GO:0036503">
    <property type="term" value="P:ERAD pathway"/>
    <property type="evidence" value="ECO:0007669"/>
    <property type="project" value="TreeGrafter"/>
</dbReference>
<dbReference type="InterPro" id="IPR055417">
    <property type="entry name" value="UFD1_N1"/>
</dbReference>
<keyword evidence="6" id="KW-1185">Reference proteome</keyword>
<organism evidence="5 6">
    <name type="scientific">Scheffersomyces spartinae</name>
    <dbReference type="NCBI Taxonomy" id="45513"/>
    <lineage>
        <taxon>Eukaryota</taxon>
        <taxon>Fungi</taxon>
        <taxon>Dikarya</taxon>
        <taxon>Ascomycota</taxon>
        <taxon>Saccharomycotina</taxon>
        <taxon>Pichiomycetes</taxon>
        <taxon>Debaryomycetaceae</taxon>
        <taxon>Scheffersomyces</taxon>
    </lineage>
</organism>
<dbReference type="InterPro" id="IPR042299">
    <property type="entry name" value="Ufd1-like_Nn"/>
</dbReference>
<dbReference type="GO" id="GO:0031593">
    <property type="term" value="F:polyubiquitin modification-dependent protein binding"/>
    <property type="evidence" value="ECO:0007669"/>
    <property type="project" value="TreeGrafter"/>
</dbReference>
<accession>A0A9P7VBV2</accession>
<reference evidence="5" key="1">
    <citation type="submission" date="2021-03" db="EMBL/GenBank/DDBJ databases">
        <authorList>
            <person name="Palmer J.M."/>
        </authorList>
    </citation>
    <scope>NUCLEOTIDE SEQUENCE</scope>
    <source>
        <strain evidence="5">ARV_011</strain>
    </source>
</reference>
<dbReference type="InterPro" id="IPR032353">
    <property type="entry name" value="AZUL"/>
</dbReference>
<dbReference type="InterPro" id="IPR004854">
    <property type="entry name" value="Ufd1-like"/>
</dbReference>
<dbReference type="Gene3D" id="6.10.130.10">
    <property type="entry name" value="Ubiquitin-protein ligase E3A, N-terminal zinc-binding domain (AZUL)"/>
    <property type="match status" value="1"/>
</dbReference>
<comment type="caution">
    <text evidence="5">The sequence shown here is derived from an EMBL/GenBank/DDBJ whole genome shotgun (WGS) entry which is preliminary data.</text>
</comment>
<dbReference type="Gene3D" id="2.40.40.50">
    <property type="entry name" value="Ubiquitin fusion degradation protein UFD1, N-terminal domain"/>
    <property type="match status" value="1"/>
</dbReference>
<name>A0A9P7VBV2_9ASCO</name>
<keyword evidence="2" id="KW-0833">Ubl conjugation pathway</keyword>
<dbReference type="PANTHER" id="PTHR12555:SF13">
    <property type="entry name" value="UBIQUITIN RECOGNITION FACTOR IN ER-ASSOCIATED DEGRADATION PROTEIN 1"/>
    <property type="match status" value="1"/>
</dbReference>
<evidence type="ECO:0000259" key="4">
    <source>
        <dbReference type="Pfam" id="PF16558"/>
    </source>
</evidence>
<dbReference type="GO" id="GO:0006511">
    <property type="term" value="P:ubiquitin-dependent protein catabolic process"/>
    <property type="evidence" value="ECO:0007669"/>
    <property type="project" value="InterPro"/>
</dbReference>
<dbReference type="Pfam" id="PF16558">
    <property type="entry name" value="AZUL"/>
    <property type="match status" value="1"/>
</dbReference>
<comment type="similarity">
    <text evidence="1">Belongs to the UFD1 family.</text>
</comment>
<dbReference type="RefSeq" id="XP_043050016.1">
    <property type="nucleotide sequence ID" value="XM_043195350.1"/>
</dbReference>
<dbReference type="Proteomes" id="UP000790833">
    <property type="component" value="Unassembled WGS sequence"/>
</dbReference>
<proteinExistence type="inferred from homology"/>
<dbReference type="AlphaFoldDB" id="A0A9P7VBV2"/>
<dbReference type="InterPro" id="IPR042556">
    <property type="entry name" value="AZUL_sf"/>
</dbReference>
<dbReference type="GeneID" id="66118056"/>
<dbReference type="EMBL" id="JAHMUF010000007">
    <property type="protein sequence ID" value="KAG7194469.1"/>
    <property type="molecule type" value="Genomic_DNA"/>
</dbReference>
<gene>
    <name evidence="5" type="ORF">KQ657_004682</name>
</gene>
<dbReference type="Gene3D" id="3.10.330.10">
    <property type="match status" value="1"/>
</dbReference>
<dbReference type="GO" id="GO:0034098">
    <property type="term" value="C:VCP-NPL4-UFD1 AAA ATPase complex"/>
    <property type="evidence" value="ECO:0007669"/>
    <property type="project" value="TreeGrafter"/>
</dbReference>
<evidence type="ECO:0000256" key="2">
    <source>
        <dbReference type="ARBA" id="ARBA00022786"/>
    </source>
</evidence>
<evidence type="ECO:0000313" key="6">
    <source>
        <dbReference type="Proteomes" id="UP000790833"/>
    </source>
</evidence>